<comment type="caution">
    <text evidence="14">The sequence shown here is derived from an EMBL/GenBank/DDBJ whole genome shotgun (WGS) entry which is preliminary data.</text>
</comment>
<evidence type="ECO:0000256" key="7">
    <source>
        <dbReference type="ARBA" id="ARBA00023069"/>
    </source>
</evidence>
<keyword evidence="9" id="KW-0966">Cell projection</keyword>
<reference evidence="14" key="1">
    <citation type="journal article" date="2022" name="bioRxiv">
        <title>Sequencing and chromosome-scale assembly of the giantPleurodeles waltlgenome.</title>
        <authorList>
            <person name="Brown T."/>
            <person name="Elewa A."/>
            <person name="Iarovenko S."/>
            <person name="Subramanian E."/>
            <person name="Araus A.J."/>
            <person name="Petzold A."/>
            <person name="Susuki M."/>
            <person name="Suzuki K.-i.T."/>
            <person name="Hayashi T."/>
            <person name="Toyoda A."/>
            <person name="Oliveira C."/>
            <person name="Osipova E."/>
            <person name="Leigh N.D."/>
            <person name="Simon A."/>
            <person name="Yun M.H."/>
        </authorList>
    </citation>
    <scope>NUCLEOTIDE SEQUENCE</scope>
    <source>
        <strain evidence="14">20211129_DDA</strain>
        <tissue evidence="14">Liver</tissue>
    </source>
</reference>
<keyword evidence="6" id="KW-0282">Flagellum</keyword>
<evidence type="ECO:0000313" key="14">
    <source>
        <dbReference type="EMBL" id="KAJ1092404.1"/>
    </source>
</evidence>
<sequence>MAKSLSRPSLHSATSLTHSTTQLATSLASSPVQSAASLARSALQSAASLVGSAQQSAASLADSAPRSATSITHSATQSTVALASPALHSMASLTWQQSAGSLVGSDLQPPESPAHSAPQSSSSLTHPLADRDHSKSKEEIKHSPSKDEPMKMDDLPRKKLTTIETQRVVAVMDETIKSVELVSLFLYTVKNLDRFGVVLGCELSGAIREHQRLQDSMLSLLSRMDNERAEQQGSLEEDKGVGIFWQMEERGRDKLSLLQQAISSSVKNTLRLFHTNHAAAEAIRAEGHARSAAIKDLIQALWELQGFLFEKLLTSPQEQNDQIHHLNELIKKDQKNTDKIKVLEADLDVAIKDRDGEIAKKNDVIRQLKIQLYQLEKFSDDHIRRMKQEADNQQKSDQRVSENNCTKLQQELQRKRAQLNSEIAEHKEIEMALRKKKYKVETEIENWIQKFDSEMGEKQTELEELEAVYEEEEAQHEELKEKMALLEKEYLQIVEERRLAQEKKEAEEKELAILTRAATLIQAIWKGYLVRKLLGPKKKKKGKKGKKGKGKKGKGKKGKK</sequence>
<evidence type="ECO:0000256" key="3">
    <source>
        <dbReference type="ARBA" id="ARBA00009071"/>
    </source>
</evidence>
<feature type="region of interest" description="Disordered" evidence="13">
    <location>
        <begin position="535"/>
        <end position="560"/>
    </location>
</feature>
<evidence type="ECO:0000256" key="10">
    <source>
        <dbReference type="ARBA" id="ARBA00032180"/>
    </source>
</evidence>
<accession>A0AAV7LPR1</accession>
<dbReference type="InterPro" id="IPR042815">
    <property type="entry name" value="DRC10"/>
</dbReference>
<evidence type="ECO:0000256" key="4">
    <source>
        <dbReference type="ARBA" id="ARBA00021752"/>
    </source>
</evidence>
<dbReference type="SMART" id="SM00015">
    <property type="entry name" value="IQ"/>
    <property type="match status" value="1"/>
</dbReference>
<comment type="subunit">
    <text evidence="11">Component of the nexin-dynein regulatory complex (N-DRC). Interacts with CFAP52.</text>
</comment>
<feature type="coiled-coil region" evidence="12">
    <location>
        <begin position="398"/>
        <end position="517"/>
    </location>
</feature>
<dbReference type="Pfam" id="PF00612">
    <property type="entry name" value="IQ"/>
    <property type="match status" value="1"/>
</dbReference>
<evidence type="ECO:0000313" key="15">
    <source>
        <dbReference type="Proteomes" id="UP001066276"/>
    </source>
</evidence>
<dbReference type="InterPro" id="IPR000048">
    <property type="entry name" value="IQ_motif_EF-hand-BS"/>
</dbReference>
<keyword evidence="12" id="KW-0175">Coiled coil</keyword>
<evidence type="ECO:0000256" key="5">
    <source>
        <dbReference type="ARBA" id="ARBA00022490"/>
    </source>
</evidence>
<keyword evidence="5" id="KW-0963">Cytoplasm</keyword>
<name>A0AAV7LPR1_PLEWA</name>
<evidence type="ECO:0000256" key="13">
    <source>
        <dbReference type="SAM" id="MobiDB-lite"/>
    </source>
</evidence>
<evidence type="ECO:0000256" key="8">
    <source>
        <dbReference type="ARBA" id="ARBA00023212"/>
    </source>
</evidence>
<evidence type="ECO:0000256" key="2">
    <source>
        <dbReference type="ARBA" id="ARBA00004611"/>
    </source>
</evidence>
<feature type="compositionally biased region" description="Low complexity" evidence="13">
    <location>
        <begin position="113"/>
        <end position="123"/>
    </location>
</feature>
<proteinExistence type="inferred from homology"/>
<protein>
    <recommendedName>
        <fullName evidence="4">Dynein regulatory complex protein 10</fullName>
    </recommendedName>
    <alternativeName>
        <fullName evidence="10">IQ domain-containing protein D</fullName>
    </alternativeName>
</protein>
<comment type="function">
    <text evidence="1">Component of the nexin-dynein regulatory complex (N-DRC), a key regulator of ciliary/flagellar motility which maintains the alignment and integrity of the distal axoneme and regulates microtubule sliding in motile axonemes.</text>
</comment>
<feature type="region of interest" description="Disordered" evidence="13">
    <location>
        <begin position="1"/>
        <end position="31"/>
    </location>
</feature>
<dbReference type="EMBL" id="JANPWB010000015">
    <property type="protein sequence ID" value="KAJ1092404.1"/>
    <property type="molecule type" value="Genomic_DNA"/>
</dbReference>
<feature type="compositionally biased region" description="Low complexity" evidence="13">
    <location>
        <begin position="9"/>
        <end position="31"/>
    </location>
</feature>
<evidence type="ECO:0000256" key="1">
    <source>
        <dbReference type="ARBA" id="ARBA00003029"/>
    </source>
</evidence>
<keyword evidence="15" id="KW-1185">Reference proteome</keyword>
<gene>
    <name evidence="14" type="ORF">NDU88_005514</name>
</gene>
<feature type="region of interest" description="Disordered" evidence="13">
    <location>
        <begin position="102"/>
        <end position="158"/>
    </location>
</feature>
<comment type="similarity">
    <text evidence="3">Belongs to the DRC10 family.</text>
</comment>
<organism evidence="14 15">
    <name type="scientific">Pleurodeles waltl</name>
    <name type="common">Iberian ribbed newt</name>
    <dbReference type="NCBI Taxonomy" id="8319"/>
    <lineage>
        <taxon>Eukaryota</taxon>
        <taxon>Metazoa</taxon>
        <taxon>Chordata</taxon>
        <taxon>Craniata</taxon>
        <taxon>Vertebrata</taxon>
        <taxon>Euteleostomi</taxon>
        <taxon>Amphibia</taxon>
        <taxon>Batrachia</taxon>
        <taxon>Caudata</taxon>
        <taxon>Salamandroidea</taxon>
        <taxon>Salamandridae</taxon>
        <taxon>Pleurodelinae</taxon>
        <taxon>Pleurodeles</taxon>
    </lineage>
</organism>
<dbReference type="PANTHER" id="PTHR31598">
    <property type="entry name" value="IQ DOMAIN-CONTAINING PROTEIN D"/>
    <property type="match status" value="1"/>
</dbReference>
<comment type="subcellular location">
    <subcellularLocation>
        <location evidence="2">Cytoplasm</location>
        <location evidence="2">Cytoskeleton</location>
        <location evidence="2">Flagellum axoneme</location>
    </subcellularLocation>
</comment>
<dbReference type="PROSITE" id="PS50096">
    <property type="entry name" value="IQ"/>
    <property type="match status" value="1"/>
</dbReference>
<dbReference type="Proteomes" id="UP001066276">
    <property type="component" value="Chromosome 11"/>
</dbReference>
<feature type="compositionally biased region" description="Basic and acidic residues" evidence="13">
    <location>
        <begin position="128"/>
        <end position="157"/>
    </location>
</feature>
<evidence type="ECO:0000256" key="11">
    <source>
        <dbReference type="ARBA" id="ARBA00046836"/>
    </source>
</evidence>
<evidence type="ECO:0000256" key="12">
    <source>
        <dbReference type="SAM" id="Coils"/>
    </source>
</evidence>
<dbReference type="CDD" id="cd23767">
    <property type="entry name" value="IQCD"/>
    <property type="match status" value="1"/>
</dbReference>
<keyword evidence="8" id="KW-0206">Cytoskeleton</keyword>
<dbReference type="AlphaFoldDB" id="A0AAV7LPR1"/>
<keyword evidence="7" id="KW-0969">Cilium</keyword>
<evidence type="ECO:0000256" key="9">
    <source>
        <dbReference type="ARBA" id="ARBA00023273"/>
    </source>
</evidence>
<evidence type="ECO:0000256" key="6">
    <source>
        <dbReference type="ARBA" id="ARBA00022846"/>
    </source>
</evidence>
<dbReference type="PANTHER" id="PTHR31598:SF1">
    <property type="entry name" value="DYNEIN REGULATORY COMPLEX PROTEIN 10"/>
    <property type="match status" value="1"/>
</dbReference>